<dbReference type="GO" id="GO:0004807">
    <property type="term" value="F:triose-phosphate isomerase activity"/>
    <property type="evidence" value="ECO:0007669"/>
    <property type="project" value="UniProtKB-UniRule"/>
</dbReference>
<evidence type="ECO:0000256" key="4">
    <source>
        <dbReference type="ARBA" id="ARBA00023235"/>
    </source>
</evidence>
<dbReference type="GO" id="GO:0005829">
    <property type="term" value="C:cytosol"/>
    <property type="evidence" value="ECO:0007669"/>
    <property type="project" value="TreeGrafter"/>
</dbReference>
<keyword evidence="5" id="KW-0963">Cytoplasm</keyword>
<dbReference type="GO" id="GO:0019563">
    <property type="term" value="P:glycerol catabolic process"/>
    <property type="evidence" value="ECO:0007669"/>
    <property type="project" value="TreeGrafter"/>
</dbReference>
<gene>
    <name evidence="6" type="ORF">NS258_17895</name>
</gene>
<dbReference type="SUPFAM" id="SSF51351">
    <property type="entry name" value="Triosephosphate isomerase (TIM)"/>
    <property type="match status" value="1"/>
</dbReference>
<dbReference type="InterPro" id="IPR035990">
    <property type="entry name" value="TIM_sf"/>
</dbReference>
<dbReference type="PANTHER" id="PTHR21139:SF42">
    <property type="entry name" value="TRIOSEPHOSPHATE ISOMERASE"/>
    <property type="match status" value="1"/>
</dbReference>
<comment type="catalytic activity">
    <reaction evidence="5">
        <text>D-glyceraldehyde 3-phosphate = dihydroxyacetone phosphate</text>
        <dbReference type="Rhea" id="RHEA:18585"/>
        <dbReference type="ChEBI" id="CHEBI:57642"/>
        <dbReference type="ChEBI" id="CHEBI:59776"/>
        <dbReference type="EC" id="5.3.1.1"/>
    </reaction>
</comment>
<comment type="similarity">
    <text evidence="3 5">Belongs to the triosephosphate isomerase family.</text>
</comment>
<evidence type="ECO:0000313" key="7">
    <source>
        <dbReference type="Proteomes" id="UP000074410"/>
    </source>
</evidence>
<evidence type="ECO:0000256" key="1">
    <source>
        <dbReference type="ARBA" id="ARBA00000148"/>
    </source>
</evidence>
<comment type="subunit">
    <text evidence="5">Homodimer.</text>
</comment>
<dbReference type="InterPro" id="IPR013785">
    <property type="entry name" value="Aldolase_TIM"/>
</dbReference>
<keyword evidence="4 5" id="KW-0413">Isomerase</keyword>
<dbReference type="UniPathway" id="UPA00109">
    <property type="reaction ID" value="UER00189"/>
</dbReference>
<dbReference type="AlphaFoldDB" id="A0A147J3X4"/>
<evidence type="ECO:0000256" key="5">
    <source>
        <dbReference type="RuleBase" id="RU363013"/>
    </source>
</evidence>
<comment type="pathway">
    <text evidence="5">Carbohydrate degradation; glycolysis; D-glyceraldehyde 3-phosphate from glycerone phosphate: step 1/1.</text>
</comment>
<evidence type="ECO:0000313" key="6">
    <source>
        <dbReference type="EMBL" id="KTW04585.1"/>
    </source>
</evidence>
<organism evidence="6 7">
    <name type="scientific">Sphingomonas sanguinis</name>
    <dbReference type="NCBI Taxonomy" id="33051"/>
    <lineage>
        <taxon>Bacteria</taxon>
        <taxon>Pseudomonadati</taxon>
        <taxon>Pseudomonadota</taxon>
        <taxon>Alphaproteobacteria</taxon>
        <taxon>Sphingomonadales</taxon>
        <taxon>Sphingomonadaceae</taxon>
        <taxon>Sphingomonas</taxon>
    </lineage>
</organism>
<dbReference type="Gene3D" id="3.20.20.70">
    <property type="entry name" value="Aldolase class I"/>
    <property type="match status" value="1"/>
</dbReference>
<dbReference type="GO" id="GO:0006094">
    <property type="term" value="P:gluconeogenesis"/>
    <property type="evidence" value="ECO:0007669"/>
    <property type="project" value="UniProtKB-UniPathway"/>
</dbReference>
<comment type="caution">
    <text evidence="6">The sequence shown here is derived from an EMBL/GenBank/DDBJ whole genome shotgun (WGS) entry which is preliminary data.</text>
</comment>
<comment type="subcellular location">
    <subcellularLocation>
        <location evidence="5">Cytoplasm</location>
    </subcellularLocation>
</comment>
<sequence>MMRPMLVGNWKMNGDGTCLPLIAAIADTAARYPEVEVTLCPPATLLDRARLVAPALGLGAQNCHAERDGAHTGDLSAAMLREAGADLVLLGHSERRHDHGEDDALIAAKLRTARAAGLRILLCVGETAADHAAGRSVAVVREQLTRSLGGADGEGIAIAYEPVWAIGSDRVPEAAEVAAIAHAIRDSFPGEAPRVLYGGSVTAENGAALFAQGGIDGFLVGRQSLDAGAFTAILKTLLPASTVRHRHAEGGDGDR</sequence>
<accession>A0A147J3X4</accession>
<name>A0A147J3X4_9SPHN</name>
<reference evidence="6 7" key="1">
    <citation type="journal article" date="2016" name="Front. Microbiol.">
        <title>Genomic Resource of Rice Seed Associated Bacteria.</title>
        <authorList>
            <person name="Midha S."/>
            <person name="Bansal K."/>
            <person name="Sharma S."/>
            <person name="Kumar N."/>
            <person name="Patil P.P."/>
            <person name="Chaudhry V."/>
            <person name="Patil P.B."/>
        </authorList>
    </citation>
    <scope>NUCLEOTIDE SEQUENCE [LARGE SCALE GENOMIC DNA]</scope>
    <source>
        <strain evidence="6 7">NS258</strain>
    </source>
</reference>
<dbReference type="Proteomes" id="UP000074410">
    <property type="component" value="Unassembled WGS sequence"/>
</dbReference>
<dbReference type="GO" id="GO:0046166">
    <property type="term" value="P:glyceraldehyde-3-phosphate biosynthetic process"/>
    <property type="evidence" value="ECO:0007669"/>
    <property type="project" value="TreeGrafter"/>
</dbReference>
<dbReference type="InterPro" id="IPR020861">
    <property type="entry name" value="Triosephosphate_isomerase_AS"/>
</dbReference>
<dbReference type="PROSITE" id="PS00171">
    <property type="entry name" value="TIM_1"/>
    <property type="match status" value="1"/>
</dbReference>
<dbReference type="PATRIC" id="fig|33051.5.peg.1671"/>
<keyword evidence="5" id="KW-0312">Gluconeogenesis</keyword>
<dbReference type="GO" id="GO:0006096">
    <property type="term" value="P:glycolytic process"/>
    <property type="evidence" value="ECO:0007669"/>
    <property type="project" value="UniProtKB-UniRule"/>
</dbReference>
<dbReference type="CDD" id="cd00311">
    <property type="entry name" value="TIM"/>
    <property type="match status" value="1"/>
</dbReference>
<proteinExistence type="inferred from homology"/>
<dbReference type="NCBIfam" id="TIGR00419">
    <property type="entry name" value="tim"/>
    <property type="match status" value="1"/>
</dbReference>
<keyword evidence="5" id="KW-0324">Glycolysis</keyword>
<dbReference type="PANTHER" id="PTHR21139">
    <property type="entry name" value="TRIOSEPHOSPHATE ISOMERASE"/>
    <property type="match status" value="1"/>
</dbReference>
<evidence type="ECO:0000256" key="2">
    <source>
        <dbReference type="ARBA" id="ARBA00004939"/>
    </source>
</evidence>
<dbReference type="UniPathway" id="UPA00138"/>
<dbReference type="PROSITE" id="PS51440">
    <property type="entry name" value="TIM_2"/>
    <property type="match status" value="1"/>
</dbReference>
<comment type="pathway">
    <text evidence="2">Carbohydrate metabolism; erythritol degradation.</text>
</comment>
<evidence type="ECO:0000256" key="3">
    <source>
        <dbReference type="ARBA" id="ARBA00007422"/>
    </source>
</evidence>
<comment type="catalytic activity">
    <reaction evidence="1">
        <text>L-erythrulose 1-phosphate = D-erythrulose 4-phosphate</text>
        <dbReference type="Rhea" id="RHEA:49588"/>
        <dbReference type="ChEBI" id="CHEBI:58002"/>
        <dbReference type="ChEBI" id="CHEBI:90796"/>
        <dbReference type="EC" id="5.3.1.33"/>
    </reaction>
</comment>
<protein>
    <recommendedName>
        <fullName evidence="5">Triosephosphate isomerase</fullName>
        <ecNumber evidence="5">5.3.1.1</ecNumber>
    </recommendedName>
</protein>
<dbReference type="EC" id="5.3.1.1" evidence="5"/>
<dbReference type="UniPathway" id="UPA01066"/>
<dbReference type="InterPro" id="IPR000652">
    <property type="entry name" value="Triosephosphate_isomerase"/>
</dbReference>
<dbReference type="Pfam" id="PF00121">
    <property type="entry name" value="TIM"/>
    <property type="match status" value="1"/>
</dbReference>
<comment type="pathway">
    <text evidence="5">Carbohydrate biosynthesis; gluconeogenesis.</text>
</comment>
<dbReference type="EMBL" id="LDTC01000251">
    <property type="protein sequence ID" value="KTW04585.1"/>
    <property type="molecule type" value="Genomic_DNA"/>
</dbReference>